<evidence type="ECO:0000256" key="7">
    <source>
        <dbReference type="ARBA" id="ARBA00022989"/>
    </source>
</evidence>
<evidence type="ECO:0000256" key="2">
    <source>
        <dbReference type="ARBA" id="ARBA00022448"/>
    </source>
</evidence>
<dbReference type="InterPro" id="IPR011527">
    <property type="entry name" value="ABC1_TM_dom"/>
</dbReference>
<keyword evidence="4 9" id="KW-0812">Transmembrane</keyword>
<dbReference type="Pfam" id="PF00664">
    <property type="entry name" value="ABC_membrane"/>
    <property type="match status" value="1"/>
</dbReference>
<feature type="transmembrane region" description="Helical" evidence="9">
    <location>
        <begin position="53"/>
        <end position="74"/>
    </location>
</feature>
<evidence type="ECO:0000256" key="4">
    <source>
        <dbReference type="ARBA" id="ARBA00022692"/>
    </source>
</evidence>
<dbReference type="CDD" id="cd18584">
    <property type="entry name" value="ABC_6TM_AarD_CydD"/>
    <property type="match status" value="1"/>
</dbReference>
<dbReference type="GO" id="GO:0140359">
    <property type="term" value="F:ABC-type transporter activity"/>
    <property type="evidence" value="ECO:0007669"/>
    <property type="project" value="InterPro"/>
</dbReference>
<dbReference type="GO" id="GO:0042883">
    <property type="term" value="P:cysteine transport"/>
    <property type="evidence" value="ECO:0007669"/>
    <property type="project" value="InterPro"/>
</dbReference>
<dbReference type="NCBIfam" id="TIGR02857">
    <property type="entry name" value="CydD"/>
    <property type="match status" value="1"/>
</dbReference>
<keyword evidence="6 12" id="KW-0067">ATP-binding</keyword>
<feature type="transmembrane region" description="Helical" evidence="9">
    <location>
        <begin position="136"/>
        <end position="153"/>
    </location>
</feature>
<dbReference type="SUPFAM" id="SSF90123">
    <property type="entry name" value="ABC transporter transmembrane region"/>
    <property type="match status" value="1"/>
</dbReference>
<accession>A0A9W5TZE3</accession>
<proteinExistence type="predicted"/>
<keyword evidence="7 9" id="KW-1133">Transmembrane helix</keyword>
<keyword evidence="5" id="KW-0547">Nucleotide-binding</keyword>
<evidence type="ECO:0000256" key="8">
    <source>
        <dbReference type="ARBA" id="ARBA00023136"/>
    </source>
</evidence>
<dbReference type="InterPro" id="IPR036640">
    <property type="entry name" value="ABC1_TM_sf"/>
</dbReference>
<evidence type="ECO:0000256" key="9">
    <source>
        <dbReference type="SAM" id="Phobius"/>
    </source>
</evidence>
<sequence length="578" mass="63176">MVRNLKEVAFKQKSSLVFLLILAVITSGAIIGQAYLFVRIVDGVFLQGQSYKAILPFLVGLLIVLLIRTISAYVSSRTGVRMAAIAKADFRKALLNKYASNPVQASLRGQSGERVSVMMDAVDQVDSYFSQYIPQVMRTSFIPLFILIVVFTQHVNTGLIMTITAPFIPIFMVIIGMQTKKKSEEQMEQLGAFSGRFLDILQGLVTLKLFGRATQQKQAIEQSSIGFRDATMKILKIAFTSSFMLELISMLSIGIIALEVSIQLIIYESISFFIGFFVLVLAPEFYNALKELGSAFHNGKSSMGAANKVFAELAEKDSGVQWENQSLQIESTPPAIVLQDAGFSYGEEQFALKNINAEIPSYGQIAIVGESGSGKTTLLHLLAGLVAPSTGSILVNGQPLSVYKEKDWFNQLSYISQHPYIFSGTIAENIAIGGNHDASRSEVEQAAEQAGIAEMIQSLDAGYDTAIGEAGRGLSGGEKQRVALARAFLKQPSVILFDEPTTGLDLYTERMLQRSMRQLSKNATVITVAHRLHTIKHSDSILFLENGRLIAAGTHHQLMNTVAAYRDMVSVQQGGIAE</sequence>
<evidence type="ECO:0000256" key="1">
    <source>
        <dbReference type="ARBA" id="ARBA00004651"/>
    </source>
</evidence>
<dbReference type="EMBL" id="BMJD01000031">
    <property type="protein sequence ID" value="GGB52439.1"/>
    <property type="molecule type" value="Genomic_DNA"/>
</dbReference>
<evidence type="ECO:0000259" key="10">
    <source>
        <dbReference type="PROSITE" id="PS50893"/>
    </source>
</evidence>
<reference evidence="12" key="2">
    <citation type="submission" date="2020-09" db="EMBL/GenBank/DDBJ databases">
        <authorList>
            <person name="Sun Q."/>
            <person name="Zhou Y."/>
        </authorList>
    </citation>
    <scope>NUCLEOTIDE SEQUENCE</scope>
    <source>
        <strain evidence="12">CGMCC 1.15454</strain>
    </source>
</reference>
<dbReference type="Pfam" id="PF00005">
    <property type="entry name" value="ABC_tran"/>
    <property type="match status" value="1"/>
</dbReference>
<evidence type="ECO:0000313" key="13">
    <source>
        <dbReference type="Proteomes" id="UP000621492"/>
    </source>
</evidence>
<comment type="caution">
    <text evidence="12">The sequence shown here is derived from an EMBL/GenBank/DDBJ whole genome shotgun (WGS) entry which is preliminary data.</text>
</comment>
<feature type="domain" description="ABC transmembrane type-1" evidence="11">
    <location>
        <begin position="17"/>
        <end position="301"/>
    </location>
</feature>
<dbReference type="InterPro" id="IPR014216">
    <property type="entry name" value="ABC_transptr_CydD"/>
</dbReference>
<dbReference type="GO" id="GO:0005886">
    <property type="term" value="C:plasma membrane"/>
    <property type="evidence" value="ECO:0007669"/>
    <property type="project" value="UniProtKB-SubCell"/>
</dbReference>
<feature type="transmembrane region" description="Helical" evidence="9">
    <location>
        <begin position="237"/>
        <end position="258"/>
    </location>
</feature>
<comment type="subcellular location">
    <subcellularLocation>
        <location evidence="1">Cell membrane</location>
        <topology evidence="1">Multi-pass membrane protein</topology>
    </subcellularLocation>
</comment>
<feature type="domain" description="ABC transporter" evidence="10">
    <location>
        <begin position="336"/>
        <end position="571"/>
    </location>
</feature>
<dbReference type="FunFam" id="3.40.50.300:FF:000221">
    <property type="entry name" value="Multidrug ABC transporter ATP-binding protein"/>
    <property type="match status" value="1"/>
</dbReference>
<keyword evidence="3" id="KW-1003">Cell membrane</keyword>
<evidence type="ECO:0000259" key="11">
    <source>
        <dbReference type="PROSITE" id="PS50929"/>
    </source>
</evidence>
<name>A0A9W5TZE3_9BACI</name>
<dbReference type="Proteomes" id="UP000621492">
    <property type="component" value="Unassembled WGS sequence"/>
</dbReference>
<reference evidence="12" key="1">
    <citation type="journal article" date="2014" name="Int. J. Syst. Evol. Microbiol.">
        <title>Complete genome sequence of Corynebacterium casei LMG S-19264T (=DSM 44701T), isolated from a smear-ripened cheese.</title>
        <authorList>
            <consortium name="US DOE Joint Genome Institute (JGI-PGF)"/>
            <person name="Walter F."/>
            <person name="Albersmeier A."/>
            <person name="Kalinowski J."/>
            <person name="Ruckert C."/>
        </authorList>
    </citation>
    <scope>NUCLEOTIDE SEQUENCE</scope>
    <source>
        <strain evidence="12">CGMCC 1.15454</strain>
    </source>
</reference>
<dbReference type="GO" id="GO:0016887">
    <property type="term" value="F:ATP hydrolysis activity"/>
    <property type="evidence" value="ECO:0007669"/>
    <property type="project" value="InterPro"/>
</dbReference>
<evidence type="ECO:0000256" key="3">
    <source>
        <dbReference type="ARBA" id="ARBA00022475"/>
    </source>
</evidence>
<dbReference type="InterPro" id="IPR003593">
    <property type="entry name" value="AAA+_ATPase"/>
</dbReference>
<protein>
    <submittedName>
        <fullName evidence="12">Cysteine ABC transporter ATP-binding protein</fullName>
    </submittedName>
</protein>
<dbReference type="InterPro" id="IPR039421">
    <property type="entry name" value="Type_1_exporter"/>
</dbReference>
<dbReference type="PROSITE" id="PS50929">
    <property type="entry name" value="ABC_TM1F"/>
    <property type="match status" value="1"/>
</dbReference>
<dbReference type="PROSITE" id="PS00211">
    <property type="entry name" value="ABC_TRANSPORTER_1"/>
    <property type="match status" value="1"/>
</dbReference>
<dbReference type="InterPro" id="IPR017871">
    <property type="entry name" value="ABC_transporter-like_CS"/>
</dbReference>
<feature type="transmembrane region" description="Helical" evidence="9">
    <location>
        <begin position="159"/>
        <end position="177"/>
    </location>
</feature>
<dbReference type="PANTHER" id="PTHR24221">
    <property type="entry name" value="ATP-BINDING CASSETTE SUB-FAMILY B"/>
    <property type="match status" value="1"/>
</dbReference>
<keyword evidence="2" id="KW-0813">Transport</keyword>
<dbReference type="AlphaFoldDB" id="A0A9W5TZE3"/>
<gene>
    <name evidence="12" type="ORF">GCM10011409_32480</name>
</gene>
<dbReference type="SMART" id="SM00382">
    <property type="entry name" value="AAA"/>
    <property type="match status" value="1"/>
</dbReference>
<dbReference type="Gene3D" id="3.40.50.300">
    <property type="entry name" value="P-loop containing nucleotide triphosphate hydrolases"/>
    <property type="match status" value="1"/>
</dbReference>
<dbReference type="SUPFAM" id="SSF52540">
    <property type="entry name" value="P-loop containing nucleoside triphosphate hydrolases"/>
    <property type="match status" value="1"/>
</dbReference>
<keyword evidence="13" id="KW-1185">Reference proteome</keyword>
<dbReference type="InterPro" id="IPR027417">
    <property type="entry name" value="P-loop_NTPase"/>
</dbReference>
<organism evidence="12 13">
    <name type="scientific">Lentibacillus populi</name>
    <dbReference type="NCBI Taxonomy" id="1827502"/>
    <lineage>
        <taxon>Bacteria</taxon>
        <taxon>Bacillati</taxon>
        <taxon>Bacillota</taxon>
        <taxon>Bacilli</taxon>
        <taxon>Bacillales</taxon>
        <taxon>Bacillaceae</taxon>
        <taxon>Lentibacillus</taxon>
    </lineage>
</organism>
<dbReference type="GO" id="GO:0005524">
    <property type="term" value="F:ATP binding"/>
    <property type="evidence" value="ECO:0007669"/>
    <property type="project" value="UniProtKB-KW"/>
</dbReference>
<feature type="transmembrane region" description="Helical" evidence="9">
    <location>
        <begin position="264"/>
        <end position="282"/>
    </location>
</feature>
<evidence type="ECO:0000256" key="6">
    <source>
        <dbReference type="ARBA" id="ARBA00022840"/>
    </source>
</evidence>
<feature type="transmembrane region" description="Helical" evidence="9">
    <location>
        <begin position="16"/>
        <end position="41"/>
    </location>
</feature>
<keyword evidence="8 9" id="KW-0472">Membrane</keyword>
<dbReference type="PROSITE" id="PS50893">
    <property type="entry name" value="ABC_TRANSPORTER_2"/>
    <property type="match status" value="1"/>
</dbReference>
<dbReference type="InterPro" id="IPR003439">
    <property type="entry name" value="ABC_transporter-like_ATP-bd"/>
</dbReference>
<dbReference type="PANTHER" id="PTHR24221:SF590">
    <property type="entry name" value="COMPONENT LINKED WITH THE ASSEMBLY OF CYTOCHROME' TRANSPORT TRANSMEMBRANE ATP-BINDING PROTEIN ABC TRANSPORTER CYDD-RELATED"/>
    <property type="match status" value="1"/>
</dbReference>
<evidence type="ECO:0000256" key="5">
    <source>
        <dbReference type="ARBA" id="ARBA00022741"/>
    </source>
</evidence>
<evidence type="ECO:0000313" key="12">
    <source>
        <dbReference type="EMBL" id="GGB52439.1"/>
    </source>
</evidence>
<dbReference type="Gene3D" id="1.20.1560.10">
    <property type="entry name" value="ABC transporter type 1, transmembrane domain"/>
    <property type="match status" value="1"/>
</dbReference>